<dbReference type="Pfam" id="PF08240">
    <property type="entry name" value="ADH_N"/>
    <property type="match status" value="1"/>
</dbReference>
<dbReference type="InterPro" id="IPR036291">
    <property type="entry name" value="NAD(P)-bd_dom_sf"/>
</dbReference>
<dbReference type="InterPro" id="IPR020843">
    <property type="entry name" value="ER"/>
</dbReference>
<feature type="domain" description="Enoyl reductase (ER)" evidence="1">
    <location>
        <begin position="18"/>
        <end position="326"/>
    </location>
</feature>
<dbReference type="SUPFAM" id="SSF50129">
    <property type="entry name" value="GroES-like"/>
    <property type="match status" value="1"/>
</dbReference>
<dbReference type="GO" id="GO:0043957">
    <property type="term" value="F:acryloyl-CoA reductase (NADPH) activity"/>
    <property type="evidence" value="ECO:0007669"/>
    <property type="project" value="TreeGrafter"/>
</dbReference>
<proteinExistence type="predicted"/>
<name>A0A1Y6BYE1_9BACT</name>
<dbReference type="Pfam" id="PF00107">
    <property type="entry name" value="ADH_zinc_N"/>
    <property type="match status" value="1"/>
</dbReference>
<evidence type="ECO:0000313" key="2">
    <source>
        <dbReference type="EMBL" id="SMF34179.1"/>
    </source>
</evidence>
<dbReference type="NCBIfam" id="TIGR02823">
    <property type="entry name" value="oxido_YhdH"/>
    <property type="match status" value="1"/>
</dbReference>
<dbReference type="InterPro" id="IPR011032">
    <property type="entry name" value="GroES-like_sf"/>
</dbReference>
<accession>A0A1Y6BYE1</accession>
<dbReference type="InterPro" id="IPR014188">
    <property type="entry name" value="Acrylyl-CoA_reductase_AcuI"/>
</dbReference>
<dbReference type="CDD" id="cd05280">
    <property type="entry name" value="MDR_yhdh_yhfp"/>
    <property type="match status" value="1"/>
</dbReference>
<protein>
    <submittedName>
        <fullName evidence="2">NADPH2:quinone reductase</fullName>
    </submittedName>
</protein>
<dbReference type="InterPro" id="IPR013149">
    <property type="entry name" value="ADH-like_C"/>
</dbReference>
<evidence type="ECO:0000313" key="3">
    <source>
        <dbReference type="Proteomes" id="UP000192907"/>
    </source>
</evidence>
<keyword evidence="3" id="KW-1185">Reference proteome</keyword>
<dbReference type="InterPro" id="IPR013154">
    <property type="entry name" value="ADH-like_N"/>
</dbReference>
<dbReference type="STRING" id="1513793.SAMN06296036_110137"/>
<dbReference type="InterPro" id="IPR051397">
    <property type="entry name" value="Zn-ADH-like_protein"/>
</dbReference>
<dbReference type="PANTHER" id="PTHR43677:SF1">
    <property type="entry name" value="ACRYLYL-COA REDUCTASE ACUI-RELATED"/>
    <property type="match status" value="1"/>
</dbReference>
<organism evidence="2 3">
    <name type="scientific">Pseudobacteriovorax antillogorgiicola</name>
    <dbReference type="NCBI Taxonomy" id="1513793"/>
    <lineage>
        <taxon>Bacteria</taxon>
        <taxon>Pseudomonadati</taxon>
        <taxon>Bdellovibrionota</taxon>
        <taxon>Oligoflexia</taxon>
        <taxon>Oligoflexales</taxon>
        <taxon>Pseudobacteriovoracaceae</taxon>
        <taxon>Pseudobacteriovorax</taxon>
    </lineage>
</organism>
<sequence>MATFKALRVYRDGESVKNRIEFMELDDLDEGEVVIRSAYSSVNYKDALGATGAGRILKRFPMVAGIDVSGTVVSSKSDRFQEGQKVLVTGCGLGENHDGGYSEMVRVPAPWVVPIPDGLTPREAMILGTAGFTAGLCVHRLEQNGLKPDKGPVVVTGASGGVGSLAVSMLVTRGYEVIAVSGKKEQHDRLKELGAEQVLTVEELELGKNPLETARFGGAIDNVGGAVLEGLIRHTNLWGSIASVGLAMDFKFSNTVMPFILRGVSLLGISSTNCPYDLRCEVWKSLSGDLKPKALESFVAKETNLEGLNKVFNDMLERKTVSRTLVKLS</sequence>
<dbReference type="Gene3D" id="3.40.50.720">
    <property type="entry name" value="NAD(P)-binding Rossmann-like Domain"/>
    <property type="match status" value="1"/>
</dbReference>
<evidence type="ECO:0000259" key="1">
    <source>
        <dbReference type="SMART" id="SM00829"/>
    </source>
</evidence>
<dbReference type="Gene3D" id="3.90.180.10">
    <property type="entry name" value="Medium-chain alcohol dehydrogenases, catalytic domain"/>
    <property type="match status" value="1"/>
</dbReference>
<gene>
    <name evidence="2" type="ORF">SAMN06296036_110137</name>
</gene>
<dbReference type="PANTHER" id="PTHR43677">
    <property type="entry name" value="SHORT-CHAIN DEHYDROGENASE/REDUCTASE"/>
    <property type="match status" value="1"/>
</dbReference>
<dbReference type="OrthoDB" id="9782155at2"/>
<dbReference type="RefSeq" id="WP_132320902.1">
    <property type="nucleotide sequence ID" value="NZ_FWZT01000010.1"/>
</dbReference>
<dbReference type="Proteomes" id="UP000192907">
    <property type="component" value="Unassembled WGS sequence"/>
</dbReference>
<dbReference type="SMART" id="SM00829">
    <property type="entry name" value="PKS_ER"/>
    <property type="match status" value="1"/>
</dbReference>
<dbReference type="EMBL" id="FWZT01000010">
    <property type="protein sequence ID" value="SMF34179.1"/>
    <property type="molecule type" value="Genomic_DNA"/>
</dbReference>
<dbReference type="SUPFAM" id="SSF51735">
    <property type="entry name" value="NAD(P)-binding Rossmann-fold domains"/>
    <property type="match status" value="1"/>
</dbReference>
<dbReference type="AlphaFoldDB" id="A0A1Y6BYE1"/>
<reference evidence="3" key="1">
    <citation type="submission" date="2017-04" db="EMBL/GenBank/DDBJ databases">
        <authorList>
            <person name="Varghese N."/>
            <person name="Submissions S."/>
        </authorList>
    </citation>
    <scope>NUCLEOTIDE SEQUENCE [LARGE SCALE GENOMIC DNA]</scope>
    <source>
        <strain evidence="3">RKEM611</strain>
    </source>
</reference>